<dbReference type="AlphaFoldDB" id="A0AAV7EZC4"/>
<dbReference type="EMBL" id="JAINDJ010000003">
    <property type="protein sequence ID" value="KAG9453774.1"/>
    <property type="molecule type" value="Genomic_DNA"/>
</dbReference>
<dbReference type="Pfam" id="PF13410">
    <property type="entry name" value="GST_C_2"/>
    <property type="match status" value="1"/>
</dbReference>
<dbReference type="Gene3D" id="3.40.30.10">
    <property type="entry name" value="Glutaredoxin"/>
    <property type="match status" value="1"/>
</dbReference>
<dbReference type="PANTHER" id="PTHR44328">
    <property type="entry name" value="GLUTATHIONE S-TRANSFERASE L1"/>
    <property type="match status" value="1"/>
</dbReference>
<dbReference type="GO" id="GO:0004364">
    <property type="term" value="F:glutathione transferase activity"/>
    <property type="evidence" value="ECO:0007669"/>
    <property type="project" value="InterPro"/>
</dbReference>
<gene>
    <name evidence="2" type="ORF">H6P81_006678</name>
</gene>
<dbReference type="SFLD" id="SFLDS00019">
    <property type="entry name" value="Glutathione_Transferase_(cytos"/>
    <property type="match status" value="1"/>
</dbReference>
<dbReference type="InterPro" id="IPR044629">
    <property type="entry name" value="GSTL1/2/3"/>
</dbReference>
<proteinExistence type="predicted"/>
<dbReference type="InterPro" id="IPR040079">
    <property type="entry name" value="Glutathione_S-Trfase"/>
</dbReference>
<dbReference type="PANTHER" id="PTHR44328:SF16">
    <property type="entry name" value="PROTEIN IN2-1 HOMOLOG B"/>
    <property type="match status" value="1"/>
</dbReference>
<dbReference type="Gene3D" id="1.20.1050.10">
    <property type="match status" value="1"/>
</dbReference>
<dbReference type="SUPFAM" id="SSF52833">
    <property type="entry name" value="Thioredoxin-like"/>
    <property type="match status" value="1"/>
</dbReference>
<protein>
    <recommendedName>
        <fullName evidence="1">GST N-terminal domain-containing protein</fullName>
    </recommendedName>
</protein>
<dbReference type="InterPro" id="IPR036249">
    <property type="entry name" value="Thioredoxin-like_sf"/>
</dbReference>
<reference evidence="2 3" key="1">
    <citation type="submission" date="2021-07" db="EMBL/GenBank/DDBJ databases">
        <title>The Aristolochia fimbriata genome: insights into angiosperm evolution, floral development and chemical biosynthesis.</title>
        <authorList>
            <person name="Jiao Y."/>
        </authorList>
    </citation>
    <scope>NUCLEOTIDE SEQUENCE [LARGE SCALE GENOMIC DNA]</scope>
    <source>
        <strain evidence="2">IBCAS-2021</strain>
        <tissue evidence="2">Leaf</tissue>
    </source>
</reference>
<evidence type="ECO:0000313" key="2">
    <source>
        <dbReference type="EMBL" id="KAG9453774.1"/>
    </source>
</evidence>
<comment type="caution">
    <text evidence="2">The sequence shown here is derived from an EMBL/GenBank/DDBJ whole genome shotgun (WGS) entry which is preliminary data.</text>
</comment>
<dbReference type="Proteomes" id="UP000825729">
    <property type="component" value="Unassembled WGS sequence"/>
</dbReference>
<feature type="domain" description="GST N-terminal" evidence="1">
    <location>
        <begin position="132"/>
        <end position="185"/>
    </location>
</feature>
<dbReference type="Pfam" id="PF13417">
    <property type="entry name" value="GST_N_3"/>
    <property type="match status" value="1"/>
</dbReference>
<evidence type="ECO:0000259" key="1">
    <source>
        <dbReference type="Pfam" id="PF13417"/>
    </source>
</evidence>
<evidence type="ECO:0000313" key="3">
    <source>
        <dbReference type="Proteomes" id="UP000825729"/>
    </source>
</evidence>
<name>A0AAV7EZC4_ARIFI</name>
<dbReference type="SUPFAM" id="SSF47616">
    <property type="entry name" value="GST C-terminal domain-like"/>
    <property type="match status" value="1"/>
</dbReference>
<dbReference type="InterPro" id="IPR004045">
    <property type="entry name" value="Glutathione_S-Trfase_N"/>
</dbReference>
<keyword evidence="3" id="KW-1185">Reference proteome</keyword>
<dbReference type="InterPro" id="IPR036282">
    <property type="entry name" value="Glutathione-S-Trfase_C_sf"/>
</dbReference>
<organism evidence="2 3">
    <name type="scientific">Aristolochia fimbriata</name>
    <name type="common">White veined hardy Dutchman's pipe vine</name>
    <dbReference type="NCBI Taxonomy" id="158543"/>
    <lineage>
        <taxon>Eukaryota</taxon>
        <taxon>Viridiplantae</taxon>
        <taxon>Streptophyta</taxon>
        <taxon>Embryophyta</taxon>
        <taxon>Tracheophyta</taxon>
        <taxon>Spermatophyta</taxon>
        <taxon>Magnoliopsida</taxon>
        <taxon>Magnoliidae</taxon>
        <taxon>Piperales</taxon>
        <taxon>Aristolochiaceae</taxon>
        <taxon>Aristolochia</taxon>
    </lineage>
</organism>
<sequence length="305" mass="34749">MKHLFLLHIGAVTHATRSSIPPLKAFSSPPASGFLFCFNDGGSEICCRLSSDLRSRFGTSGSSRRDDEVVSVLRMPLRATRLDHCKLQGSSLFQLLHSSPNFAAIDDMLSYSTKEILKQFPFLLSLLLDYTVKFNFLPFDLKNRPNWYKEKVYPLNKVPSLERDNKIIGESLEVVKYIDTHFEGPKLIPEDPERKEFAEEMAAYSDTFVKNMWNTFRSNGDAATEMGPTLDHLENCLSKFEDGPFLVGHFSIADIAFVTFVEEARNVLLKEKNYDITTGRPKLKIWIEEMHKIDAYTVTKVPPHT</sequence>
<accession>A0AAV7EZC4</accession>